<dbReference type="EMBL" id="CP007128">
    <property type="protein sequence ID" value="AHG87579.1"/>
    <property type="molecule type" value="Genomic_DNA"/>
</dbReference>
<reference evidence="1" key="1">
    <citation type="submission" date="2013-12" db="EMBL/GenBank/DDBJ databases">
        <authorList>
            <person name="DeBruyn J.M."/>
            <person name="Radosevich M."/>
            <person name="Wommack K.Eric."/>
            <person name="Polson S."/>
            <person name="Hauser L.J."/>
            <person name="Fawaz M.N."/>
            <person name="Korlach J."/>
            <person name="Tsai Y.-C."/>
        </authorList>
    </citation>
    <scope>NUCLEOTIDE SEQUENCE</scope>
    <source>
        <strain evidence="1">KBS708</strain>
    </source>
</reference>
<dbReference type="KEGG" id="gba:J421_0042"/>
<evidence type="ECO:0000313" key="1">
    <source>
        <dbReference type="EMBL" id="AHG87558.1"/>
    </source>
</evidence>
<dbReference type="RefSeq" id="WP_025409149.1">
    <property type="nucleotide sequence ID" value="NZ_CP007127.1"/>
</dbReference>
<dbReference type="Proteomes" id="UP000019151">
    <property type="component" value="Chromosome"/>
</dbReference>
<dbReference type="EMBL" id="CP007127">
    <property type="protein sequence ID" value="AHG87558.1"/>
    <property type="molecule type" value="Genomic_DNA"/>
</dbReference>
<dbReference type="STRING" id="861299.J421_0020"/>
<dbReference type="HOGENOM" id="CLU_2436589_0_0_0"/>
<dbReference type="InParanoid" id="W0RDU7"/>
<dbReference type="Proteomes" id="UP000019151">
    <property type="component" value="Extrachromosomal Element ECE"/>
</dbReference>
<dbReference type="AlphaFoldDB" id="W0RDU7"/>
<gene>
    <name evidence="1" type="ORF">J421_0020</name>
    <name evidence="2" type="ORF">J421_0042</name>
</gene>
<evidence type="ECO:0000313" key="3">
    <source>
        <dbReference type="Proteomes" id="UP000019151"/>
    </source>
</evidence>
<accession>W0RDU7</accession>
<evidence type="ECO:0000313" key="2">
    <source>
        <dbReference type="EMBL" id="AHG87579.1"/>
    </source>
</evidence>
<keyword evidence="3" id="KW-1185">Reference proteome</keyword>
<name>W0RDU7_9BACT</name>
<sequence>MARRTEGSRVTPRQRPRLLGALALWRRELAAGTRTMATEDALAQAARCEATALECFADGDQATAQRMLERAAARLIQHRAAVREAIGRPA</sequence>
<organism evidence="1 3">
    <name type="scientific">Gemmatirosa kalamazoonensis</name>
    <dbReference type="NCBI Taxonomy" id="861299"/>
    <lineage>
        <taxon>Bacteria</taxon>
        <taxon>Pseudomonadati</taxon>
        <taxon>Gemmatimonadota</taxon>
        <taxon>Gemmatimonadia</taxon>
        <taxon>Gemmatimonadales</taxon>
        <taxon>Gemmatimonadaceae</taxon>
        <taxon>Gemmatirosa</taxon>
    </lineage>
</organism>
<reference evidence="1 3" key="2">
    <citation type="journal article" date="2014" name="Genome Announc.">
        <title>Genome Sequence and Methylome of Soil Bacterium Gemmatirosa kalamazoonensis KBS708T, a Member of the Rarely Cultivated Gemmatimonadetes Phylum.</title>
        <authorList>
            <person name="Debruyn J.M."/>
            <person name="Radosevich M."/>
            <person name="Wommack K.E."/>
            <person name="Polson S.W."/>
            <person name="Hauser L.J."/>
            <person name="Fawaz M.N."/>
            <person name="Korlach J."/>
            <person name="Tsai Y.C."/>
        </authorList>
    </citation>
    <scope>NUCLEOTIDE SEQUENCE [LARGE SCALE GENOMIC DNA]</scope>
    <source>
        <strain evidence="1 3">KBS708</strain>
    </source>
</reference>
<protein>
    <submittedName>
        <fullName evidence="1">Uncharacterized protein</fullName>
    </submittedName>
</protein>
<proteinExistence type="predicted"/>